<dbReference type="Gene3D" id="3.40.50.12240">
    <property type="match status" value="1"/>
</dbReference>
<dbReference type="InterPro" id="IPR022879">
    <property type="entry name" value="V-ATPase_su_B/beta"/>
</dbReference>
<dbReference type="InterPro" id="IPR020003">
    <property type="entry name" value="ATPase_a/bsu_AS"/>
</dbReference>
<evidence type="ECO:0000256" key="2">
    <source>
        <dbReference type="ARBA" id="ARBA00022448"/>
    </source>
</evidence>
<dbReference type="Pfam" id="PF00006">
    <property type="entry name" value="ATP-synt_ab"/>
    <property type="match status" value="1"/>
</dbReference>
<evidence type="ECO:0000256" key="6">
    <source>
        <dbReference type="ARBA" id="ARBA00023196"/>
    </source>
</evidence>
<keyword evidence="4" id="KW-0406">Ion transport</keyword>
<dbReference type="GO" id="GO:0045259">
    <property type="term" value="C:proton-transporting ATP synthase complex"/>
    <property type="evidence" value="ECO:0007669"/>
    <property type="project" value="UniProtKB-KW"/>
</dbReference>
<comment type="similarity">
    <text evidence="1">Belongs to the ATPase alpha/beta chains family.</text>
</comment>
<evidence type="ECO:0000259" key="8">
    <source>
        <dbReference type="Pfam" id="PF22919"/>
    </source>
</evidence>
<evidence type="ECO:0000313" key="10">
    <source>
        <dbReference type="Proteomes" id="UP000546324"/>
    </source>
</evidence>
<accession>A0A7X0FX88</accession>
<organism evidence="9 10">
    <name type="scientific">Actinomadura coerulea</name>
    <dbReference type="NCBI Taxonomy" id="46159"/>
    <lineage>
        <taxon>Bacteria</taxon>
        <taxon>Bacillati</taxon>
        <taxon>Actinomycetota</taxon>
        <taxon>Actinomycetes</taxon>
        <taxon>Streptosporangiales</taxon>
        <taxon>Thermomonosporaceae</taxon>
        <taxon>Actinomadura</taxon>
    </lineage>
</organism>
<reference evidence="9 10" key="1">
    <citation type="submission" date="2020-08" db="EMBL/GenBank/DDBJ databases">
        <title>Sequencing the genomes of 1000 actinobacteria strains.</title>
        <authorList>
            <person name="Klenk H.-P."/>
        </authorList>
    </citation>
    <scope>NUCLEOTIDE SEQUENCE [LARGE SCALE GENOMIC DNA]</scope>
    <source>
        <strain evidence="9 10">DSM 43675</strain>
    </source>
</reference>
<name>A0A7X0FX88_9ACTN</name>
<dbReference type="InterPro" id="IPR027417">
    <property type="entry name" value="P-loop_NTPase"/>
</dbReference>
<keyword evidence="3" id="KW-1003">Cell membrane</keyword>
<dbReference type="PANTHER" id="PTHR43389">
    <property type="entry name" value="V-TYPE PROTON ATPASE SUBUNIT B"/>
    <property type="match status" value="1"/>
</dbReference>
<proteinExistence type="inferred from homology"/>
<dbReference type="InterPro" id="IPR000194">
    <property type="entry name" value="ATPase_F1/V1/A1_a/bsu_nucl-bd"/>
</dbReference>
<dbReference type="GO" id="GO:0006811">
    <property type="term" value="P:monoatomic ion transport"/>
    <property type="evidence" value="ECO:0007669"/>
    <property type="project" value="UniProtKB-KW"/>
</dbReference>
<dbReference type="InterPro" id="IPR055190">
    <property type="entry name" value="ATP-synt_VA_C"/>
</dbReference>
<keyword evidence="2" id="KW-0813">Transport</keyword>
<dbReference type="SUPFAM" id="SSF52540">
    <property type="entry name" value="P-loop containing nucleoside triphosphate hydrolases"/>
    <property type="match status" value="1"/>
</dbReference>
<sequence>MLTMPGGDITRPVPDLTCYITEGQIVLSADLHALGAYPPVDALESLSRLMRKAAGPGRTRADHLDVAAQTTAALAGARRARELGEFIGAGASGGTDRLYLDFERACRQPLISRAGRSPAC</sequence>
<evidence type="ECO:0000256" key="1">
    <source>
        <dbReference type="ARBA" id="ARBA00008936"/>
    </source>
</evidence>
<evidence type="ECO:0000259" key="7">
    <source>
        <dbReference type="Pfam" id="PF00006"/>
    </source>
</evidence>
<dbReference type="GO" id="GO:0005524">
    <property type="term" value="F:ATP binding"/>
    <property type="evidence" value="ECO:0007669"/>
    <property type="project" value="InterPro"/>
</dbReference>
<evidence type="ECO:0000256" key="5">
    <source>
        <dbReference type="ARBA" id="ARBA00023136"/>
    </source>
</evidence>
<evidence type="ECO:0000256" key="4">
    <source>
        <dbReference type="ARBA" id="ARBA00023065"/>
    </source>
</evidence>
<protein>
    <submittedName>
        <fullName evidence="9">Vacuolar-type H+-ATPase subunit B/Vma2</fullName>
    </submittedName>
</protein>
<dbReference type="PANTHER" id="PTHR43389:SF4">
    <property type="entry name" value="V-TYPE PROTON ATPASE SUBUNIT B"/>
    <property type="match status" value="1"/>
</dbReference>
<comment type="caution">
    <text evidence="9">The sequence shown here is derived from an EMBL/GenBank/DDBJ whole genome shotgun (WGS) entry which is preliminary data.</text>
</comment>
<keyword evidence="6" id="KW-0139">CF(1)</keyword>
<dbReference type="Proteomes" id="UP000546324">
    <property type="component" value="Unassembled WGS sequence"/>
</dbReference>
<keyword evidence="10" id="KW-1185">Reference proteome</keyword>
<feature type="domain" description="ATP synthase A/B type C-terminal" evidence="8">
    <location>
        <begin position="54"/>
        <end position="108"/>
    </location>
</feature>
<gene>
    <name evidence="9" type="ORF">BKA00_002337</name>
</gene>
<dbReference type="EMBL" id="JACHMQ010000001">
    <property type="protein sequence ID" value="MBB6395423.1"/>
    <property type="molecule type" value="Genomic_DNA"/>
</dbReference>
<evidence type="ECO:0000256" key="3">
    <source>
        <dbReference type="ARBA" id="ARBA00022475"/>
    </source>
</evidence>
<dbReference type="PROSITE" id="PS00152">
    <property type="entry name" value="ATPASE_ALPHA_BETA"/>
    <property type="match status" value="1"/>
</dbReference>
<evidence type="ECO:0000313" key="9">
    <source>
        <dbReference type="EMBL" id="MBB6395423.1"/>
    </source>
</evidence>
<feature type="domain" description="ATPase F1/V1/A1 complex alpha/beta subunit nucleotide-binding" evidence="7">
    <location>
        <begin position="2"/>
        <end position="47"/>
    </location>
</feature>
<keyword evidence="5" id="KW-0472">Membrane</keyword>
<keyword evidence="6" id="KW-0066">ATP synthesis</keyword>
<dbReference type="AlphaFoldDB" id="A0A7X0FX88"/>
<dbReference type="Pfam" id="PF22919">
    <property type="entry name" value="ATP-synt_VA_C"/>
    <property type="match status" value="1"/>
</dbReference>